<proteinExistence type="predicted"/>
<accession>A0ABU7P864</accession>
<reference evidence="1 2" key="1">
    <citation type="submission" date="2023-12" db="EMBL/GenBank/DDBJ databases">
        <title>Streptomyces sp. V4-01.</title>
        <authorList>
            <person name="Somphong A."/>
            <person name="Phongsopitanun W."/>
        </authorList>
    </citation>
    <scope>NUCLEOTIDE SEQUENCE [LARGE SCALE GENOMIC DNA]</scope>
    <source>
        <strain evidence="1 2">V4-01</strain>
    </source>
</reference>
<evidence type="ECO:0000313" key="2">
    <source>
        <dbReference type="Proteomes" id="UP001344658"/>
    </source>
</evidence>
<organism evidence="1 2">
    <name type="scientific">Actinacidiphila polyblastidii</name>
    <dbReference type="NCBI Taxonomy" id="3110430"/>
    <lineage>
        <taxon>Bacteria</taxon>
        <taxon>Bacillati</taxon>
        <taxon>Actinomycetota</taxon>
        <taxon>Actinomycetes</taxon>
        <taxon>Kitasatosporales</taxon>
        <taxon>Streptomycetaceae</taxon>
        <taxon>Actinacidiphila</taxon>
    </lineage>
</organism>
<keyword evidence="2" id="KW-1185">Reference proteome</keyword>
<gene>
    <name evidence="1" type="ORF">V2S66_08430</name>
</gene>
<evidence type="ECO:0008006" key="3">
    <source>
        <dbReference type="Google" id="ProtNLM"/>
    </source>
</evidence>
<dbReference type="RefSeq" id="WP_330793927.1">
    <property type="nucleotide sequence ID" value="NZ_JAZEWV010000005.1"/>
</dbReference>
<dbReference type="Proteomes" id="UP001344658">
    <property type="component" value="Unassembled WGS sequence"/>
</dbReference>
<protein>
    <recommendedName>
        <fullName evidence="3">DoxX family protein</fullName>
    </recommendedName>
</protein>
<name>A0ABU7P864_9ACTN</name>
<dbReference type="EMBL" id="JAZEWV010000005">
    <property type="protein sequence ID" value="MEE4541994.1"/>
    <property type="molecule type" value="Genomic_DNA"/>
</dbReference>
<evidence type="ECO:0000313" key="1">
    <source>
        <dbReference type="EMBL" id="MEE4541994.1"/>
    </source>
</evidence>
<comment type="caution">
    <text evidence="1">The sequence shown here is derived from an EMBL/GenBank/DDBJ whole genome shotgun (WGS) entry which is preliminary data.</text>
</comment>
<sequence length="141" mass="14885">MMKLREVPTRAATGAFILRSGWQKWKGDEETARGLHGFATGTYPFLGKLEPRRFMRLLAVSELTVGTLLLTPVVPTLVAGAALTGFSGGLLGLYARTPGMREPGTVWPTQDGVPLAKDSWMVGIGLGLIADAVASDRGCGG</sequence>